<comment type="caution">
    <text evidence="1">The sequence shown here is derived from an EMBL/GenBank/DDBJ whole genome shotgun (WGS) entry which is preliminary data.</text>
</comment>
<keyword evidence="2" id="KW-1185">Reference proteome</keyword>
<proteinExistence type="predicted"/>
<accession>A0A9P6DLH4</accession>
<name>A0A9P6DLH4_9AGAM</name>
<evidence type="ECO:0000313" key="2">
    <source>
        <dbReference type="Proteomes" id="UP000886523"/>
    </source>
</evidence>
<dbReference type="InterPro" id="IPR023213">
    <property type="entry name" value="CAT-like_dom_sf"/>
</dbReference>
<evidence type="ECO:0000313" key="1">
    <source>
        <dbReference type="EMBL" id="KAF9503063.1"/>
    </source>
</evidence>
<dbReference type="AlphaFoldDB" id="A0A9P6DLH4"/>
<reference evidence="1" key="1">
    <citation type="journal article" date="2020" name="Nat. Commun.">
        <title>Large-scale genome sequencing of mycorrhizal fungi provides insights into the early evolution of symbiotic traits.</title>
        <authorList>
            <person name="Miyauchi S."/>
            <person name="Kiss E."/>
            <person name="Kuo A."/>
            <person name="Drula E."/>
            <person name="Kohler A."/>
            <person name="Sanchez-Garcia M."/>
            <person name="Morin E."/>
            <person name="Andreopoulos B."/>
            <person name="Barry K.W."/>
            <person name="Bonito G."/>
            <person name="Buee M."/>
            <person name="Carver A."/>
            <person name="Chen C."/>
            <person name="Cichocki N."/>
            <person name="Clum A."/>
            <person name="Culley D."/>
            <person name="Crous P.W."/>
            <person name="Fauchery L."/>
            <person name="Girlanda M."/>
            <person name="Hayes R.D."/>
            <person name="Keri Z."/>
            <person name="LaButti K."/>
            <person name="Lipzen A."/>
            <person name="Lombard V."/>
            <person name="Magnuson J."/>
            <person name="Maillard F."/>
            <person name="Murat C."/>
            <person name="Nolan M."/>
            <person name="Ohm R.A."/>
            <person name="Pangilinan J."/>
            <person name="Pereira M.F."/>
            <person name="Perotto S."/>
            <person name="Peter M."/>
            <person name="Pfister S."/>
            <person name="Riley R."/>
            <person name="Sitrit Y."/>
            <person name="Stielow J.B."/>
            <person name="Szollosi G."/>
            <person name="Zifcakova L."/>
            <person name="Stursova M."/>
            <person name="Spatafora J.W."/>
            <person name="Tedersoo L."/>
            <person name="Vaario L.M."/>
            <person name="Yamada A."/>
            <person name="Yan M."/>
            <person name="Wang P."/>
            <person name="Xu J."/>
            <person name="Bruns T."/>
            <person name="Baldrian P."/>
            <person name="Vilgalys R."/>
            <person name="Dunand C."/>
            <person name="Henrissat B."/>
            <person name="Grigoriev I.V."/>
            <person name="Hibbett D."/>
            <person name="Nagy L.G."/>
            <person name="Martin F.M."/>
        </authorList>
    </citation>
    <scope>NUCLEOTIDE SEQUENCE</scope>
    <source>
        <strain evidence="1">UP504</strain>
    </source>
</reference>
<protein>
    <submittedName>
        <fullName evidence="1">Uncharacterized protein</fullName>
    </submittedName>
</protein>
<dbReference type="Proteomes" id="UP000886523">
    <property type="component" value="Unassembled WGS sequence"/>
</dbReference>
<gene>
    <name evidence="1" type="ORF">BS47DRAFT_1402780</name>
</gene>
<dbReference type="OrthoDB" id="2965451at2759"/>
<organism evidence="1 2">
    <name type="scientific">Hydnum rufescens UP504</name>
    <dbReference type="NCBI Taxonomy" id="1448309"/>
    <lineage>
        <taxon>Eukaryota</taxon>
        <taxon>Fungi</taxon>
        <taxon>Dikarya</taxon>
        <taxon>Basidiomycota</taxon>
        <taxon>Agaricomycotina</taxon>
        <taxon>Agaricomycetes</taxon>
        <taxon>Cantharellales</taxon>
        <taxon>Hydnaceae</taxon>
        <taxon>Hydnum</taxon>
    </lineage>
</organism>
<dbReference type="EMBL" id="MU129459">
    <property type="protein sequence ID" value="KAF9503063.1"/>
    <property type="molecule type" value="Genomic_DNA"/>
</dbReference>
<dbReference type="Gene3D" id="3.30.559.10">
    <property type="entry name" value="Chloramphenicol acetyltransferase-like domain"/>
    <property type="match status" value="1"/>
</dbReference>
<sequence>MVDQIIISSISGAVRGTSAAYAELVKEGAEQPKLASATSSTLVSALVAWSQGETRPSLLSLPPTQLANNRSPLVLNRESRPPAQSGRLPLFWVHGIWEKQRVLETNKQSLILVLICGAMGVAVVRETHLHPETNLKILLLLSIEGYTSHCLPDVASRIFLHQPAPLPRVPPAPTLSQFREFQRPLSDNELSYFLPSRAEVSMMYFVIHLDIRSAASLITRDRLAIVWAITRLRHTLLASRIILPPGQYDKAYFFYIPPYNPTHALNEAKLTFSVYRDRTIDQHIESFMNDKRPHLSWDQLSSYAFIPPSHPVDASSSKVEDFTLIFFTLALTELLDHEWSRRWASHTVLGFEPVTSPTEARMPSANSRLQAAAHKVEFLKNQETFIGGHHESRVARPLAATCSRFAAGARCTLQSMGPRRARLLAGCLVHPVPCSGSRPQTGPDSDAECTRRCVVPPWSLPPPPTMALVGLTLLGDLDDIYPAVAYPDFEFGRIASFTRKTKGKMLLLAHTFRGKFFIQLGVGR</sequence>